<organism evidence="10 11">
    <name type="scientific">Halioglobus japonicus</name>
    <dbReference type="NCBI Taxonomy" id="930805"/>
    <lineage>
        <taxon>Bacteria</taxon>
        <taxon>Pseudomonadati</taxon>
        <taxon>Pseudomonadota</taxon>
        <taxon>Gammaproteobacteria</taxon>
        <taxon>Cellvibrionales</taxon>
        <taxon>Halieaceae</taxon>
        <taxon>Halioglobus</taxon>
    </lineage>
</organism>
<evidence type="ECO:0000256" key="3">
    <source>
        <dbReference type="ARBA" id="ARBA00023015"/>
    </source>
</evidence>
<dbReference type="KEGG" id="hja:BST95_07490"/>
<keyword evidence="2 9" id="KW-1005">Bacterial flagellum biogenesis</keyword>
<dbReference type="EMBL" id="PKUR01000002">
    <property type="protein sequence ID" value="PLW86101.1"/>
    <property type="molecule type" value="Genomic_DNA"/>
</dbReference>
<evidence type="ECO:0000313" key="11">
    <source>
        <dbReference type="Proteomes" id="UP000235162"/>
    </source>
</evidence>
<keyword evidence="11" id="KW-1185">Reference proteome</keyword>
<keyword evidence="1 9" id="KW-0963">Cytoplasm</keyword>
<keyword evidence="10" id="KW-0966">Cell projection</keyword>
<dbReference type="Pfam" id="PF05247">
    <property type="entry name" value="FlhD"/>
    <property type="match status" value="1"/>
</dbReference>
<dbReference type="InterPro" id="IPR023559">
    <property type="entry name" value="Flagellar_FlhD"/>
</dbReference>
<reference evidence="10 11" key="1">
    <citation type="submission" date="2018-01" db="EMBL/GenBank/DDBJ databases">
        <title>The draft genome sequence of Halioglobus japonicus S1-36.</title>
        <authorList>
            <person name="Du Z.-J."/>
            <person name="Shi M.-J."/>
        </authorList>
    </citation>
    <scope>NUCLEOTIDE SEQUENCE [LARGE SCALE GENOMIC DNA]</scope>
    <source>
        <strain evidence="10 11">S1-36</strain>
    </source>
</reference>
<evidence type="ECO:0000256" key="4">
    <source>
        <dbReference type="ARBA" id="ARBA00023125"/>
    </source>
</evidence>
<comment type="subcellular location">
    <subcellularLocation>
        <location evidence="9">Cytoplasm</location>
    </subcellularLocation>
</comment>
<evidence type="ECO:0000256" key="6">
    <source>
        <dbReference type="ARBA" id="ARBA00023159"/>
    </source>
</evidence>
<keyword evidence="7 9" id="KW-0804">Transcription</keyword>
<proteinExistence type="inferred from homology"/>
<evidence type="ECO:0000313" key="10">
    <source>
        <dbReference type="EMBL" id="PLW86101.1"/>
    </source>
</evidence>
<dbReference type="GO" id="GO:0003677">
    <property type="term" value="F:DNA binding"/>
    <property type="evidence" value="ECO:0007669"/>
    <property type="project" value="UniProtKB-UniRule"/>
</dbReference>
<dbReference type="GO" id="GO:1902208">
    <property type="term" value="P:regulation of bacterial-type flagellum assembly"/>
    <property type="evidence" value="ECO:0007669"/>
    <property type="project" value="UniProtKB-UniRule"/>
</dbReference>
<sequence>MINRDTLDEIQEMNMTYLLLAKQLLSDDRAAAIFRLGISEDVADYIQSLPSRKLVQIARSSQVICALRFSEVRELEVTLATRRDHIETPSHQAILLASKLANAVEQ</sequence>
<dbReference type="InterPro" id="IPR036194">
    <property type="entry name" value="FlhD_sf"/>
</dbReference>
<dbReference type="HAMAP" id="MF_00725">
    <property type="entry name" value="FlhD"/>
    <property type="match status" value="1"/>
</dbReference>
<evidence type="ECO:0000256" key="8">
    <source>
        <dbReference type="ARBA" id="ARBA00025431"/>
    </source>
</evidence>
<evidence type="ECO:0000256" key="7">
    <source>
        <dbReference type="ARBA" id="ARBA00023163"/>
    </source>
</evidence>
<keyword evidence="6 9" id="KW-0010">Activator</keyword>
<protein>
    <recommendedName>
        <fullName evidence="9">Flagellar transcriptional regulator FlhD</fullName>
    </recommendedName>
</protein>
<evidence type="ECO:0000256" key="1">
    <source>
        <dbReference type="ARBA" id="ARBA00022490"/>
    </source>
</evidence>
<comment type="similarity">
    <text evidence="9">Belongs to the FlhD family.</text>
</comment>
<accession>A0AAP8SN47</accession>
<dbReference type="AlphaFoldDB" id="A0AAP8SN47"/>
<keyword evidence="5 9" id="KW-1015">Disulfide bond</keyword>
<keyword evidence="10" id="KW-0969">Cilium</keyword>
<dbReference type="GO" id="GO:0045893">
    <property type="term" value="P:positive regulation of DNA-templated transcription"/>
    <property type="evidence" value="ECO:0007669"/>
    <property type="project" value="InterPro"/>
</dbReference>
<evidence type="ECO:0000256" key="2">
    <source>
        <dbReference type="ARBA" id="ARBA00022795"/>
    </source>
</evidence>
<keyword evidence="4 9" id="KW-0238">DNA-binding</keyword>
<dbReference type="SUPFAM" id="SSF63592">
    <property type="entry name" value="Flagellar transcriptional activator FlhD"/>
    <property type="match status" value="1"/>
</dbReference>
<comment type="function">
    <text evidence="8 9">Functions in complex with FlhC as a master transcriptional regulator that regulates transcription of several flagellar and non-flagellar operons by binding to their promoter region. Activates expression of class 2 flagellar genes, including fliA, which is a flagellum-specific sigma factor that turns on the class 3 genes. Also regulates genes whose products function in a variety of physiological pathways.</text>
</comment>
<dbReference type="Gene3D" id="1.10.4000.10">
    <property type="entry name" value="Flagellar transcriptional activator FlhD"/>
    <property type="match status" value="1"/>
</dbReference>
<gene>
    <name evidence="9" type="primary">flhD</name>
    <name evidence="10" type="ORF">C0029_06535</name>
</gene>
<dbReference type="RefSeq" id="WP_084198747.1">
    <property type="nucleotide sequence ID" value="NZ_BMYL01000002.1"/>
</dbReference>
<dbReference type="GO" id="GO:0044780">
    <property type="term" value="P:bacterial-type flagellum assembly"/>
    <property type="evidence" value="ECO:0007669"/>
    <property type="project" value="InterPro"/>
</dbReference>
<evidence type="ECO:0000256" key="9">
    <source>
        <dbReference type="HAMAP-Rule" id="MF_00725"/>
    </source>
</evidence>
<keyword evidence="10" id="KW-0282">Flagellum</keyword>
<comment type="caution">
    <text evidence="10">The sequence shown here is derived from an EMBL/GenBank/DDBJ whole genome shotgun (WGS) entry which is preliminary data.</text>
</comment>
<name>A0AAP8SN47_9GAMM</name>
<dbReference type="GO" id="GO:0005737">
    <property type="term" value="C:cytoplasm"/>
    <property type="evidence" value="ECO:0007669"/>
    <property type="project" value="UniProtKB-SubCell"/>
</dbReference>
<evidence type="ECO:0000256" key="5">
    <source>
        <dbReference type="ARBA" id="ARBA00023157"/>
    </source>
</evidence>
<feature type="disulfide bond" description="Interchain" evidence="9">
    <location>
        <position position="65"/>
    </location>
</feature>
<dbReference type="NCBIfam" id="NF002783">
    <property type="entry name" value="PRK02909.1-1"/>
    <property type="match status" value="1"/>
</dbReference>
<keyword evidence="3 9" id="KW-0805">Transcription regulation</keyword>
<comment type="subunit">
    <text evidence="9">Homodimer; disulfide-linked. Forms a heterohexamer composed of two FlhC and four FlhD subunits. Each FlhC binds a FlhD dimer, forming a heterotrimer, and a hexamer assembles by dimerization of two heterotrimers.</text>
</comment>
<comment type="domain">
    <text evidence="9">The C-terminal region contains a putative helix-turn-helix (HTH) motif, suggesting that this region may bind DNA.</text>
</comment>
<dbReference type="Proteomes" id="UP000235162">
    <property type="component" value="Unassembled WGS sequence"/>
</dbReference>